<protein>
    <submittedName>
        <fullName evidence="2">Uncharacterized protein</fullName>
    </submittedName>
</protein>
<reference evidence="2 3" key="1">
    <citation type="submission" date="2020-07" db="EMBL/GenBank/DDBJ databases">
        <title>MOT database genomes.</title>
        <authorList>
            <person name="Joseph S."/>
            <person name="Aduse-Opoku J."/>
            <person name="Hashim A."/>
            <person name="Wade W."/>
            <person name="Curtis M."/>
        </authorList>
    </citation>
    <scope>NUCLEOTIDE SEQUENCE [LARGE SCALE GENOMIC DNA]</scope>
    <source>
        <strain evidence="2 3">DSM 100099</strain>
    </source>
</reference>
<feature type="chain" id="PRO_5032466568" evidence="1">
    <location>
        <begin position="26"/>
        <end position="99"/>
    </location>
</feature>
<name>A0A853ERB5_9MICO</name>
<dbReference type="AlphaFoldDB" id="A0A853ERB5"/>
<evidence type="ECO:0000313" key="2">
    <source>
        <dbReference type="EMBL" id="NYS91973.1"/>
    </source>
</evidence>
<keyword evidence="3" id="KW-1185">Reference proteome</keyword>
<evidence type="ECO:0000256" key="1">
    <source>
        <dbReference type="SAM" id="SignalP"/>
    </source>
</evidence>
<accession>A0A853ERB5</accession>
<keyword evidence="1" id="KW-0732">Signal</keyword>
<feature type="signal peptide" evidence="1">
    <location>
        <begin position="1"/>
        <end position="25"/>
    </location>
</feature>
<gene>
    <name evidence="2" type="ORF">HZZ10_00265</name>
</gene>
<dbReference type="Proteomes" id="UP000561011">
    <property type="component" value="Unassembled WGS sequence"/>
</dbReference>
<sequence length="99" mass="9948">MNVRPLVTVIVGALALIAVPNAGHAARSAEPAPGPALTALSPETDATLWTLAGTQSDAEIEAVVESGLPVADLFDPVTNDVLAAVNTAPQASLVSLTRP</sequence>
<dbReference type="RefSeq" id="WP_179911980.1">
    <property type="nucleotide sequence ID" value="NZ_JACBYE010000001.1"/>
</dbReference>
<organism evidence="2 3">
    <name type="scientific">Sanguibacter inulinus</name>
    <dbReference type="NCBI Taxonomy" id="60922"/>
    <lineage>
        <taxon>Bacteria</taxon>
        <taxon>Bacillati</taxon>
        <taxon>Actinomycetota</taxon>
        <taxon>Actinomycetes</taxon>
        <taxon>Micrococcales</taxon>
        <taxon>Sanguibacteraceae</taxon>
        <taxon>Sanguibacter</taxon>
    </lineage>
</organism>
<evidence type="ECO:0000313" key="3">
    <source>
        <dbReference type="Proteomes" id="UP000561011"/>
    </source>
</evidence>
<comment type="caution">
    <text evidence="2">The sequence shown here is derived from an EMBL/GenBank/DDBJ whole genome shotgun (WGS) entry which is preliminary data.</text>
</comment>
<dbReference type="EMBL" id="JACBYE010000001">
    <property type="protein sequence ID" value="NYS91973.1"/>
    <property type="molecule type" value="Genomic_DNA"/>
</dbReference>
<proteinExistence type="predicted"/>